<accession>A0A9X1B405</accession>
<dbReference type="PRINTS" id="PR01021">
    <property type="entry name" value="OMPADOMAIN"/>
</dbReference>
<evidence type="ECO:0000256" key="4">
    <source>
        <dbReference type="PROSITE-ProRule" id="PRU00473"/>
    </source>
</evidence>
<dbReference type="PANTHER" id="PTHR30329:SF21">
    <property type="entry name" value="LIPOPROTEIN YIAD-RELATED"/>
    <property type="match status" value="1"/>
</dbReference>
<dbReference type="SUPFAM" id="SSF103088">
    <property type="entry name" value="OmpA-like"/>
    <property type="match status" value="1"/>
</dbReference>
<evidence type="ECO:0000256" key="6">
    <source>
        <dbReference type="SAM" id="Phobius"/>
    </source>
</evidence>
<evidence type="ECO:0000313" key="8">
    <source>
        <dbReference type="EMBL" id="MBK1618226.1"/>
    </source>
</evidence>
<feature type="region of interest" description="Disordered" evidence="5">
    <location>
        <begin position="1"/>
        <end position="63"/>
    </location>
</feature>
<dbReference type="RefSeq" id="WP_200241148.1">
    <property type="nucleotide sequence ID" value="NZ_NRRY01000008.1"/>
</dbReference>
<dbReference type="InterPro" id="IPR006664">
    <property type="entry name" value="OMP_bac"/>
</dbReference>
<dbReference type="Proteomes" id="UP001138768">
    <property type="component" value="Unassembled WGS sequence"/>
</dbReference>
<dbReference type="CDD" id="cd07185">
    <property type="entry name" value="OmpA_C-like"/>
    <property type="match status" value="1"/>
</dbReference>
<dbReference type="Pfam" id="PF00691">
    <property type="entry name" value="OmpA"/>
    <property type="match status" value="1"/>
</dbReference>
<feature type="transmembrane region" description="Helical" evidence="6">
    <location>
        <begin position="85"/>
        <end position="104"/>
    </location>
</feature>
<comment type="subcellular location">
    <subcellularLocation>
        <location evidence="1">Cell outer membrane</location>
    </subcellularLocation>
</comment>
<protein>
    <recommendedName>
        <fullName evidence="7">OmpA-like domain-containing protein</fullName>
    </recommendedName>
</protein>
<keyword evidence="3" id="KW-0998">Cell outer membrane</keyword>
<dbReference type="EMBL" id="NRRY01000008">
    <property type="protein sequence ID" value="MBK1618226.1"/>
    <property type="molecule type" value="Genomic_DNA"/>
</dbReference>
<evidence type="ECO:0000259" key="7">
    <source>
        <dbReference type="PROSITE" id="PS51123"/>
    </source>
</evidence>
<dbReference type="Gene3D" id="3.30.1330.60">
    <property type="entry name" value="OmpA-like domain"/>
    <property type="match status" value="1"/>
</dbReference>
<dbReference type="PROSITE" id="PS51123">
    <property type="entry name" value="OMPA_2"/>
    <property type="match status" value="1"/>
</dbReference>
<keyword evidence="2 4" id="KW-0472">Membrane</keyword>
<dbReference type="AlphaFoldDB" id="A0A9X1B405"/>
<keyword evidence="6" id="KW-1133">Transmembrane helix</keyword>
<comment type="caution">
    <text evidence="8">The sequence shown here is derived from an EMBL/GenBank/DDBJ whole genome shotgun (WGS) entry which is preliminary data.</text>
</comment>
<dbReference type="InterPro" id="IPR036737">
    <property type="entry name" value="OmpA-like_sf"/>
</dbReference>
<evidence type="ECO:0000256" key="1">
    <source>
        <dbReference type="ARBA" id="ARBA00004442"/>
    </source>
</evidence>
<evidence type="ECO:0000256" key="3">
    <source>
        <dbReference type="ARBA" id="ARBA00023237"/>
    </source>
</evidence>
<dbReference type="InterPro" id="IPR050330">
    <property type="entry name" value="Bact_OuterMem_StrucFunc"/>
</dbReference>
<reference evidence="8 9" key="1">
    <citation type="journal article" date="2020" name="Microorganisms">
        <title>Osmotic Adaptation and Compatible Solute Biosynthesis of Phototrophic Bacteria as Revealed from Genome Analyses.</title>
        <authorList>
            <person name="Imhoff J.F."/>
            <person name="Rahn T."/>
            <person name="Kunzel S."/>
            <person name="Keller A."/>
            <person name="Neulinger S.C."/>
        </authorList>
    </citation>
    <scope>NUCLEOTIDE SEQUENCE [LARGE SCALE GENOMIC DNA]</scope>
    <source>
        <strain evidence="8 9">DSM 25653</strain>
    </source>
</reference>
<evidence type="ECO:0000256" key="2">
    <source>
        <dbReference type="ARBA" id="ARBA00023136"/>
    </source>
</evidence>
<name>A0A9X1B405_9GAMM</name>
<dbReference type="InterPro" id="IPR006665">
    <property type="entry name" value="OmpA-like"/>
</dbReference>
<feature type="domain" description="OmpA-like" evidence="7">
    <location>
        <begin position="170"/>
        <end position="291"/>
    </location>
</feature>
<gene>
    <name evidence="8" type="ORF">CKO42_07170</name>
</gene>
<sequence>MADTSKYFDPNESEPEANVRVSDKSPQTVATAPVKSETLAEPESPTAPPVSQEPMPGGPLAWRRDDGLALAQADAYLGSHWAVPWSDLMMVMFVLFAVLVAVLMRENRELVEAAERQQPVPISVPTPTPKPTPTRVPSFEPLMRVNVFQRSQDAVRDARIDNVEIVLMSDQSVKVSVQGPMFFELGEATLRPEVRAFLDRLARVIGQTSFAVQVVGHTDDHPVDTEVFPSNWELSAARAARVARYLIDSAGIDPRRFTVMGRGEFEPAVVNTNDVNRALNRRVEIIITRNEIKPRESSELPDAEMPVSETAELDRVLLSLDPVSVVTGTLMPSTEMRR</sequence>
<evidence type="ECO:0000313" key="9">
    <source>
        <dbReference type="Proteomes" id="UP001138768"/>
    </source>
</evidence>
<keyword evidence="6" id="KW-0812">Transmembrane</keyword>
<evidence type="ECO:0000256" key="5">
    <source>
        <dbReference type="SAM" id="MobiDB-lite"/>
    </source>
</evidence>
<proteinExistence type="predicted"/>
<organism evidence="8 9">
    <name type="scientific">Lamprobacter modestohalophilus</name>
    <dbReference type="NCBI Taxonomy" id="1064514"/>
    <lineage>
        <taxon>Bacteria</taxon>
        <taxon>Pseudomonadati</taxon>
        <taxon>Pseudomonadota</taxon>
        <taxon>Gammaproteobacteria</taxon>
        <taxon>Chromatiales</taxon>
        <taxon>Chromatiaceae</taxon>
        <taxon>Lamprobacter</taxon>
    </lineage>
</organism>
<dbReference type="GO" id="GO:0009279">
    <property type="term" value="C:cell outer membrane"/>
    <property type="evidence" value="ECO:0007669"/>
    <property type="project" value="UniProtKB-SubCell"/>
</dbReference>
<keyword evidence="9" id="KW-1185">Reference proteome</keyword>
<dbReference type="PANTHER" id="PTHR30329">
    <property type="entry name" value="STATOR ELEMENT OF FLAGELLAR MOTOR COMPLEX"/>
    <property type="match status" value="1"/>
</dbReference>